<evidence type="ECO:0000313" key="2">
    <source>
        <dbReference type="Proteomes" id="UP000789920"/>
    </source>
</evidence>
<dbReference type="Proteomes" id="UP000789920">
    <property type="component" value="Unassembled WGS sequence"/>
</dbReference>
<keyword evidence="2" id="KW-1185">Reference proteome</keyword>
<evidence type="ECO:0000313" key="1">
    <source>
        <dbReference type="EMBL" id="CAG8667375.1"/>
    </source>
</evidence>
<gene>
    <name evidence="1" type="ORF">RPERSI_LOCUS8529</name>
</gene>
<reference evidence="1" key="1">
    <citation type="submission" date="2021-06" db="EMBL/GenBank/DDBJ databases">
        <authorList>
            <person name="Kallberg Y."/>
            <person name="Tangrot J."/>
            <person name="Rosling A."/>
        </authorList>
    </citation>
    <scope>NUCLEOTIDE SEQUENCE</scope>
    <source>
        <strain evidence="1">MA461A</strain>
    </source>
</reference>
<comment type="caution">
    <text evidence="1">The sequence shown here is derived from an EMBL/GenBank/DDBJ whole genome shotgun (WGS) entry which is preliminary data.</text>
</comment>
<proteinExistence type="predicted"/>
<name>A0ACA9NS65_9GLOM</name>
<feature type="non-terminal residue" evidence="1">
    <location>
        <position position="1"/>
    </location>
</feature>
<dbReference type="EMBL" id="CAJVQC010015459">
    <property type="protein sequence ID" value="CAG8667375.1"/>
    <property type="molecule type" value="Genomic_DNA"/>
</dbReference>
<sequence length="93" mass="10494">QKKASNIVQSRECEDEDSDASSNYSENEEDSDDDGYNEYSGHGEGYYYSNGGKLTNDESYYLSSNRLGELSGESHTCIDWVIGLFFFESREDG</sequence>
<organism evidence="1 2">
    <name type="scientific">Racocetra persica</name>
    <dbReference type="NCBI Taxonomy" id="160502"/>
    <lineage>
        <taxon>Eukaryota</taxon>
        <taxon>Fungi</taxon>
        <taxon>Fungi incertae sedis</taxon>
        <taxon>Mucoromycota</taxon>
        <taxon>Glomeromycotina</taxon>
        <taxon>Glomeromycetes</taxon>
        <taxon>Diversisporales</taxon>
        <taxon>Gigasporaceae</taxon>
        <taxon>Racocetra</taxon>
    </lineage>
</organism>
<accession>A0ACA9NS65</accession>
<protein>
    <submittedName>
        <fullName evidence="1">37118_t:CDS:1</fullName>
    </submittedName>
</protein>